<comment type="similarity">
    <text evidence="1">Belongs to the BlaI transcriptional regulatory family.</text>
</comment>
<dbReference type="Gene3D" id="1.10.4040.10">
    <property type="entry name" value="Penicillinase repressor domain"/>
    <property type="match status" value="1"/>
</dbReference>
<dbReference type="Proteomes" id="UP001219389">
    <property type="component" value="Unassembled WGS sequence"/>
</dbReference>
<dbReference type="Pfam" id="PF03965">
    <property type="entry name" value="Penicillinase_R"/>
    <property type="match status" value="1"/>
</dbReference>
<keyword evidence="2" id="KW-0805">Transcription regulation</keyword>
<evidence type="ECO:0000313" key="6">
    <source>
        <dbReference type="EMBL" id="MDC2741148.1"/>
    </source>
</evidence>
<dbReference type="AlphaFoldDB" id="A0A139LLR1"/>
<evidence type="ECO:0000256" key="3">
    <source>
        <dbReference type="ARBA" id="ARBA00023125"/>
    </source>
</evidence>
<dbReference type="InterPro" id="IPR036388">
    <property type="entry name" value="WH-like_DNA-bd_sf"/>
</dbReference>
<evidence type="ECO:0000313" key="5">
    <source>
        <dbReference type="EMBL" id="KAA4661456.1"/>
    </source>
</evidence>
<dbReference type="EMBL" id="JAQNZF010000003">
    <property type="protein sequence ID" value="MDC2741148.1"/>
    <property type="molecule type" value="Genomic_DNA"/>
</dbReference>
<dbReference type="InterPro" id="IPR036390">
    <property type="entry name" value="WH_DNA-bd_sf"/>
</dbReference>
<name>A0A139LLR1_BACOV</name>
<dbReference type="Gene3D" id="1.10.10.10">
    <property type="entry name" value="Winged helix-like DNA-binding domain superfamily/Winged helix DNA-binding domain"/>
    <property type="match status" value="1"/>
</dbReference>
<comment type="caution">
    <text evidence="5">The sequence shown here is derived from an EMBL/GenBank/DDBJ whole genome shotgun (WGS) entry which is preliminary data.</text>
</comment>
<accession>A0A139LLR1</accession>
<proteinExistence type="inferred from homology"/>
<keyword evidence="3" id="KW-0238">DNA-binding</keyword>
<protein>
    <submittedName>
        <fullName evidence="5">BlaI/MecI/CopY family transcriptional regulator</fullName>
    </submittedName>
</protein>
<dbReference type="RefSeq" id="WP_004307829.1">
    <property type="nucleotide sequence ID" value="NZ_CAXTIO010000003.1"/>
</dbReference>
<dbReference type="Proteomes" id="UP000435985">
    <property type="component" value="Unassembled WGS sequence"/>
</dbReference>
<dbReference type="EMBL" id="VWFO01000041">
    <property type="protein sequence ID" value="KAA4661456.1"/>
    <property type="molecule type" value="Genomic_DNA"/>
</dbReference>
<dbReference type="GO" id="GO:0003677">
    <property type="term" value="F:DNA binding"/>
    <property type="evidence" value="ECO:0007669"/>
    <property type="project" value="UniProtKB-KW"/>
</dbReference>
<evidence type="ECO:0000256" key="1">
    <source>
        <dbReference type="ARBA" id="ARBA00011046"/>
    </source>
</evidence>
<keyword evidence="4" id="KW-0804">Transcription</keyword>
<evidence type="ECO:0000313" key="7">
    <source>
        <dbReference type="Proteomes" id="UP000435985"/>
    </source>
</evidence>
<evidence type="ECO:0000256" key="4">
    <source>
        <dbReference type="ARBA" id="ARBA00023163"/>
    </source>
</evidence>
<dbReference type="GO" id="GO:0045892">
    <property type="term" value="P:negative regulation of DNA-templated transcription"/>
    <property type="evidence" value="ECO:0007669"/>
    <property type="project" value="InterPro"/>
</dbReference>
<gene>
    <name evidence="5" type="ORF">F3B98_22740</name>
    <name evidence="6" type="ORF">PO382_02805</name>
</gene>
<dbReference type="STRING" id="28116.Bovatus_04017"/>
<dbReference type="GeneID" id="69483439"/>
<reference evidence="5 7" key="1">
    <citation type="journal article" date="2019" name="Nat. Med.">
        <title>A library of human gut bacterial isolates paired with longitudinal multiomics data enables mechanistic microbiome research.</title>
        <authorList>
            <person name="Poyet M."/>
            <person name="Groussin M."/>
            <person name="Gibbons S.M."/>
            <person name="Avila-Pacheco J."/>
            <person name="Jiang X."/>
            <person name="Kearney S.M."/>
            <person name="Perrotta A.R."/>
            <person name="Berdy B."/>
            <person name="Zhao S."/>
            <person name="Lieberman T.D."/>
            <person name="Swanson P.K."/>
            <person name="Smith M."/>
            <person name="Roesemann S."/>
            <person name="Alexander J.E."/>
            <person name="Rich S.A."/>
            <person name="Livny J."/>
            <person name="Vlamakis H."/>
            <person name="Clish C."/>
            <person name="Bullock K."/>
            <person name="Deik A."/>
            <person name="Scott J."/>
            <person name="Pierce K.A."/>
            <person name="Xavier R.J."/>
            <person name="Alm E.J."/>
        </authorList>
    </citation>
    <scope>NUCLEOTIDE SEQUENCE [LARGE SCALE GENOMIC DNA]</scope>
    <source>
        <strain evidence="5 7">BIOML-A14</strain>
    </source>
</reference>
<organism evidence="5 7">
    <name type="scientific">Bacteroides ovatus</name>
    <dbReference type="NCBI Taxonomy" id="28116"/>
    <lineage>
        <taxon>Bacteria</taxon>
        <taxon>Pseudomonadati</taxon>
        <taxon>Bacteroidota</taxon>
        <taxon>Bacteroidia</taxon>
        <taxon>Bacteroidales</taxon>
        <taxon>Bacteroidaceae</taxon>
        <taxon>Bacteroides</taxon>
    </lineage>
</organism>
<evidence type="ECO:0000256" key="2">
    <source>
        <dbReference type="ARBA" id="ARBA00023015"/>
    </source>
</evidence>
<reference evidence="6" key="2">
    <citation type="submission" date="2022-10" db="EMBL/GenBank/DDBJ databases">
        <title>Human gut microbiome strain richness.</title>
        <authorList>
            <person name="Chen-Liaw A."/>
        </authorList>
    </citation>
    <scope>NUCLEOTIDE SEQUENCE</scope>
    <source>
        <strain evidence="6">BSD2780120875st1_E1_BSD2780120875_150330</strain>
    </source>
</reference>
<dbReference type="PIRSF" id="PIRSF019455">
    <property type="entry name" value="CopR_AtkY"/>
    <property type="match status" value="1"/>
</dbReference>
<dbReference type="InterPro" id="IPR005650">
    <property type="entry name" value="BlaI_family"/>
</dbReference>
<sequence length="121" mass="14290">MEKLTIQEEEVMIYIWELQCCFVKDIVAKYTQPAPPYTTVASIVKNLERKGYVTPKRVGNTYQYTPAIRENEYKRHFMSGVVRNYFENSYKEMVSFFAKDRKISADDLKDIIDLIEKGKED</sequence>
<dbReference type="SUPFAM" id="SSF46785">
    <property type="entry name" value="Winged helix' DNA-binding domain"/>
    <property type="match status" value="1"/>
</dbReference>